<proteinExistence type="predicted"/>
<dbReference type="PANTHER" id="PTHR44858">
    <property type="entry name" value="TETRATRICOPEPTIDE REPEAT PROTEIN 6"/>
    <property type="match status" value="1"/>
</dbReference>
<feature type="repeat" description="TPR" evidence="3">
    <location>
        <begin position="372"/>
        <end position="405"/>
    </location>
</feature>
<organism evidence="5 6">
    <name type="scientific">Congregibacter litoralis KT71</name>
    <dbReference type="NCBI Taxonomy" id="314285"/>
    <lineage>
        <taxon>Bacteria</taxon>
        <taxon>Pseudomonadati</taxon>
        <taxon>Pseudomonadota</taxon>
        <taxon>Gammaproteobacteria</taxon>
        <taxon>Cellvibrionales</taxon>
        <taxon>Halieaceae</taxon>
        <taxon>Congregibacter</taxon>
    </lineage>
</organism>
<dbReference type="OrthoDB" id="7052061at2"/>
<reference evidence="5 6" key="1">
    <citation type="journal article" date="2007" name="Proc. Natl. Acad. Sci. U.S.A.">
        <title>Characterization of a marine gammaproteobacterium capable of aerobic anoxygenic photosynthesis.</title>
        <authorList>
            <person name="Fuchs B.M."/>
            <person name="Spring S."/>
            <person name="Teeling H."/>
            <person name="Quast C."/>
            <person name="Wulf J."/>
            <person name="Schattenhofer M."/>
            <person name="Yan S."/>
            <person name="Ferriera S."/>
            <person name="Johnson J."/>
            <person name="Glockner F.O."/>
            <person name="Amann R."/>
        </authorList>
    </citation>
    <scope>NUCLEOTIDE SEQUENCE [LARGE SCALE GENOMIC DNA]</scope>
    <source>
        <strain evidence="5">KT71</strain>
    </source>
</reference>
<dbReference type="Gene3D" id="3.40.50.10070">
    <property type="entry name" value="TolB, N-terminal domain"/>
    <property type="match status" value="1"/>
</dbReference>
<keyword evidence="1" id="KW-0677">Repeat</keyword>
<dbReference type="InterPro" id="IPR011990">
    <property type="entry name" value="TPR-like_helical_dom_sf"/>
</dbReference>
<keyword evidence="6" id="KW-1185">Reference proteome</keyword>
<dbReference type="Gene3D" id="1.25.40.10">
    <property type="entry name" value="Tetratricopeptide repeat domain"/>
    <property type="match status" value="1"/>
</dbReference>
<dbReference type="HOGENOM" id="CLU_021470_0_0_6"/>
<sequence length="741" mass="81298">MSFLGELKRRNVFRVAGVYVVVSWVIVQVAATLEEAISLPAWFDAVAVSFLAIAFPIVVVFAWAFELTPEGIQRTSAVSTEDSITEQTASKLDMVLILALLVFAGAMVLPRFLPQETVPAAETVASASTSDEAMVAAATPPVQDASIAVLPFADLSPDGDQEYFADGISEELLNVLAQVDGMKVAGRTSSFAFKGRNEDLREIGQVLNVAHILEGSVRSQGDKVRVTAQLIQVSDGFHLWSQTYDRDLSDIFAVQDDIAQQILVAMTDELMSDKAPSIAPAARTDISAFNLFLEARDLISTRDEAAMQRALELLNQAIEIDPTYAPAYASRAKAYTLLSDRPGSYGSIPAKEALAHARANVDKALALDSKLADAYAVQGLINADTGRPDFAVSSLRRAIELNPNSLDARNWLGLALSFNGRLRDVADQLKTLVDIDPLYRPGVTNTILYNYRIGDFETAKKVGERYIRANPGRAESIRLQSGLLNLDNQPAESILLQETVPLEEFDRRTSGELRSQYYDLGINAEYNGPHKLRPLFEPYGDFKEGNESEALAKARKAVADFPEYYAAHTIYIRVLSETKSDAELAGHFASAFDGSLETYATKLRPSVTVNPPPYSELALALRTVGDNAGYDDAMQRWRFTIDMFRAGGDVSPGRDLDEALYLAIAGDDEASIDFLESAFAKRHPLDVFLFKSRAFKSLELHPRFAALRRANLVRVNEERAILGYPPLDESYYGIETASTSD</sequence>
<dbReference type="Pfam" id="PF13181">
    <property type="entry name" value="TPR_8"/>
    <property type="match status" value="1"/>
</dbReference>
<reference evidence="5 6" key="2">
    <citation type="journal article" date="2009" name="PLoS ONE">
        <title>The photosynthetic apparatus and its regulation in the aerobic gammaproteobacterium Congregibacter litoralis gen. nov., sp. nov.</title>
        <authorList>
            <person name="Spring S."/>
            <person name="Lunsdorf H."/>
            <person name="Fuchs B.M."/>
            <person name="Tindall B.J."/>
        </authorList>
    </citation>
    <scope>NUCLEOTIDE SEQUENCE [LARGE SCALE GENOMIC DNA]</scope>
    <source>
        <strain evidence="5">KT71</strain>
    </source>
</reference>
<evidence type="ECO:0000256" key="1">
    <source>
        <dbReference type="ARBA" id="ARBA00022737"/>
    </source>
</evidence>
<accession>A4A7B5</accession>
<dbReference type="STRING" id="314285.KT71_03017"/>
<dbReference type="RefSeq" id="WP_008293009.1">
    <property type="nucleotide sequence ID" value="NZ_CM002299.1"/>
</dbReference>
<dbReference type="InterPro" id="IPR050498">
    <property type="entry name" value="Ycf3"/>
</dbReference>
<dbReference type="Proteomes" id="UP000019205">
    <property type="component" value="Chromosome"/>
</dbReference>
<feature type="transmembrane region" description="Helical" evidence="4">
    <location>
        <begin position="45"/>
        <end position="65"/>
    </location>
</feature>
<name>A4A7B5_9GAMM</name>
<evidence type="ECO:0000256" key="3">
    <source>
        <dbReference type="PROSITE-ProRule" id="PRU00339"/>
    </source>
</evidence>
<dbReference type="eggNOG" id="COG0457">
    <property type="taxonomic scope" value="Bacteria"/>
</dbReference>
<comment type="caution">
    <text evidence="5">The sequence shown here is derived from an EMBL/GenBank/DDBJ whole genome shotgun (WGS) entry which is preliminary data.</text>
</comment>
<keyword evidence="4" id="KW-0472">Membrane</keyword>
<dbReference type="eggNOG" id="COG5616">
    <property type="taxonomic scope" value="Bacteria"/>
</dbReference>
<dbReference type="EMBL" id="AAOA02000002">
    <property type="protein sequence ID" value="EAQ98184.1"/>
    <property type="molecule type" value="Genomic_DNA"/>
</dbReference>
<gene>
    <name evidence="5" type="ORF">KT71_03017</name>
</gene>
<dbReference type="InterPro" id="IPR019734">
    <property type="entry name" value="TPR_rpt"/>
</dbReference>
<dbReference type="PANTHER" id="PTHR44858:SF1">
    <property type="entry name" value="UDP-N-ACETYLGLUCOSAMINE--PEPTIDE N-ACETYLGLUCOSAMINYLTRANSFERASE SPINDLY-RELATED"/>
    <property type="match status" value="1"/>
</dbReference>
<feature type="transmembrane region" description="Helical" evidence="4">
    <location>
        <begin position="12"/>
        <end position="33"/>
    </location>
</feature>
<evidence type="ECO:0000256" key="2">
    <source>
        <dbReference type="ARBA" id="ARBA00022803"/>
    </source>
</evidence>
<dbReference type="PROSITE" id="PS50005">
    <property type="entry name" value="TPR"/>
    <property type="match status" value="1"/>
</dbReference>
<keyword evidence="4" id="KW-0812">Transmembrane</keyword>
<evidence type="ECO:0000313" key="5">
    <source>
        <dbReference type="EMBL" id="EAQ98184.1"/>
    </source>
</evidence>
<feature type="transmembrane region" description="Helical" evidence="4">
    <location>
        <begin position="94"/>
        <end position="113"/>
    </location>
</feature>
<evidence type="ECO:0000256" key="4">
    <source>
        <dbReference type="SAM" id="Phobius"/>
    </source>
</evidence>
<dbReference type="SUPFAM" id="SSF48452">
    <property type="entry name" value="TPR-like"/>
    <property type="match status" value="1"/>
</dbReference>
<protein>
    <submittedName>
        <fullName evidence="5">Putative integral membrane protein</fullName>
    </submittedName>
</protein>
<dbReference type="AlphaFoldDB" id="A4A7B5"/>
<keyword evidence="2 3" id="KW-0802">TPR repeat</keyword>
<keyword evidence="4" id="KW-1133">Transmembrane helix</keyword>
<evidence type="ECO:0000313" key="6">
    <source>
        <dbReference type="Proteomes" id="UP000019205"/>
    </source>
</evidence>